<dbReference type="Pfam" id="PF01435">
    <property type="entry name" value="Peptidase_M48"/>
    <property type="match status" value="1"/>
</dbReference>
<dbReference type="RefSeq" id="WP_093729789.1">
    <property type="nucleotide sequence ID" value="NZ_FMYW01000004.1"/>
</dbReference>
<feature type="signal peptide" evidence="7">
    <location>
        <begin position="1"/>
        <end position="26"/>
    </location>
</feature>
<dbReference type="InterPro" id="IPR051156">
    <property type="entry name" value="Mito/Outer_Membr_Metalloprot"/>
</dbReference>
<evidence type="ECO:0000256" key="1">
    <source>
        <dbReference type="ARBA" id="ARBA00022670"/>
    </source>
</evidence>
<keyword evidence="4 6" id="KW-0862">Zinc</keyword>
<evidence type="ECO:0000256" key="6">
    <source>
        <dbReference type="RuleBase" id="RU003983"/>
    </source>
</evidence>
<dbReference type="GO" id="GO:0051603">
    <property type="term" value="P:proteolysis involved in protein catabolic process"/>
    <property type="evidence" value="ECO:0007669"/>
    <property type="project" value="TreeGrafter"/>
</dbReference>
<evidence type="ECO:0000256" key="5">
    <source>
        <dbReference type="ARBA" id="ARBA00023049"/>
    </source>
</evidence>
<dbReference type="GO" id="GO:0046872">
    <property type="term" value="F:metal ion binding"/>
    <property type="evidence" value="ECO:0007669"/>
    <property type="project" value="UniProtKB-KW"/>
</dbReference>
<keyword evidence="10" id="KW-1185">Reference proteome</keyword>
<dbReference type="GO" id="GO:0004222">
    <property type="term" value="F:metalloendopeptidase activity"/>
    <property type="evidence" value="ECO:0007669"/>
    <property type="project" value="InterPro"/>
</dbReference>
<keyword evidence="7" id="KW-0732">Signal</keyword>
<evidence type="ECO:0000313" key="9">
    <source>
        <dbReference type="EMBL" id="SDC26737.1"/>
    </source>
</evidence>
<dbReference type="PANTHER" id="PTHR22726:SF1">
    <property type="entry name" value="METALLOENDOPEPTIDASE OMA1, MITOCHONDRIAL"/>
    <property type="match status" value="1"/>
</dbReference>
<dbReference type="CDD" id="cd07324">
    <property type="entry name" value="M48C_Oma1-like"/>
    <property type="match status" value="1"/>
</dbReference>
<dbReference type="PANTHER" id="PTHR22726">
    <property type="entry name" value="METALLOENDOPEPTIDASE OMA1"/>
    <property type="match status" value="1"/>
</dbReference>
<feature type="chain" id="PRO_5039537089" evidence="7">
    <location>
        <begin position="27"/>
        <end position="369"/>
    </location>
</feature>
<gene>
    <name evidence="9" type="ORF">SAMN04487864_10496</name>
</gene>
<comment type="cofactor">
    <cofactor evidence="6">
        <name>Zn(2+)</name>
        <dbReference type="ChEBI" id="CHEBI:29105"/>
    </cofactor>
    <text evidence="6">Binds 1 zinc ion per subunit.</text>
</comment>
<dbReference type="AlphaFoldDB" id="A0A1G6K708"/>
<dbReference type="OrthoDB" id="1624239at2"/>
<dbReference type="EMBL" id="FMYW01000004">
    <property type="protein sequence ID" value="SDC26737.1"/>
    <property type="molecule type" value="Genomic_DNA"/>
</dbReference>
<evidence type="ECO:0000259" key="8">
    <source>
        <dbReference type="Pfam" id="PF01435"/>
    </source>
</evidence>
<dbReference type="GO" id="GO:0016020">
    <property type="term" value="C:membrane"/>
    <property type="evidence" value="ECO:0007669"/>
    <property type="project" value="TreeGrafter"/>
</dbReference>
<evidence type="ECO:0000256" key="4">
    <source>
        <dbReference type="ARBA" id="ARBA00022833"/>
    </source>
</evidence>
<proteinExistence type="inferred from homology"/>
<dbReference type="InterPro" id="IPR001915">
    <property type="entry name" value="Peptidase_M48"/>
</dbReference>
<keyword evidence="3 6" id="KW-0378">Hydrolase</keyword>
<reference evidence="10" key="1">
    <citation type="submission" date="2016-10" db="EMBL/GenBank/DDBJ databases">
        <authorList>
            <person name="Varghese N."/>
            <person name="Submissions S."/>
        </authorList>
    </citation>
    <scope>NUCLEOTIDE SEQUENCE [LARGE SCALE GENOMIC DNA]</scope>
    <source>
        <strain evidence="10">DSM 11005</strain>
    </source>
</reference>
<name>A0A1G6K708_9FIRM</name>
<evidence type="ECO:0000256" key="2">
    <source>
        <dbReference type="ARBA" id="ARBA00022723"/>
    </source>
</evidence>
<evidence type="ECO:0000256" key="7">
    <source>
        <dbReference type="SAM" id="SignalP"/>
    </source>
</evidence>
<keyword evidence="2" id="KW-0479">Metal-binding</keyword>
<sequence>MKTKSWKKRIGSVVLCGMIGTCLHTAMQPLPAAHAANIGGILGTVIQGAAATQQVNEVIKYYESEEGRRKLFEGYKEKYGVSDNYYRQQQLDEMMPRLTKGIAAVDPSIHQKPYLYFVNKQQSFNAFCSMGHVMSVNEGLYSLTDNPDEVAVVLAHEMGHGQKNHVASGMRKKLNVAIAAGVLGSAVGGSALTNLAMNIAVNQIDTVAITKSAEWEADNLAFDYVINAGYNPGAAAAIWQRVEEKYGKSKSSFAGEIFSPSDHPTHQQRRENYVKKLFEYSGKHVTAEKGVVKVNGKALVKPAAAGDQSGAERSYFVLGNLAAAYHNGHNKSNAYASGNTLMLGQQPIMACHAGDPSASELADLLNRIK</sequence>
<accession>A0A1G6K708</accession>
<dbReference type="Gene3D" id="3.30.2010.10">
    <property type="entry name" value="Metalloproteases ('zincins'), catalytic domain"/>
    <property type="match status" value="1"/>
</dbReference>
<protein>
    <submittedName>
        <fullName evidence="9">Peptidase family M48</fullName>
    </submittedName>
</protein>
<feature type="domain" description="Peptidase M48" evidence="8">
    <location>
        <begin position="88"/>
        <end position="270"/>
    </location>
</feature>
<keyword evidence="1 6" id="KW-0645">Protease</keyword>
<keyword evidence="5 6" id="KW-0482">Metalloprotease</keyword>
<evidence type="ECO:0000313" key="10">
    <source>
        <dbReference type="Proteomes" id="UP000198943"/>
    </source>
</evidence>
<comment type="similarity">
    <text evidence="6">Belongs to the peptidase M48 family.</text>
</comment>
<organism evidence="9 10">
    <name type="scientific">Succiniclasticum ruminis</name>
    <dbReference type="NCBI Taxonomy" id="40841"/>
    <lineage>
        <taxon>Bacteria</taxon>
        <taxon>Bacillati</taxon>
        <taxon>Bacillota</taxon>
        <taxon>Negativicutes</taxon>
        <taxon>Acidaminococcales</taxon>
        <taxon>Acidaminococcaceae</taxon>
        <taxon>Succiniclasticum</taxon>
    </lineage>
</organism>
<evidence type="ECO:0000256" key="3">
    <source>
        <dbReference type="ARBA" id="ARBA00022801"/>
    </source>
</evidence>
<dbReference type="Proteomes" id="UP000198943">
    <property type="component" value="Unassembled WGS sequence"/>
</dbReference>